<dbReference type="Proteomes" id="UP000216947">
    <property type="component" value="Unassembled WGS sequence"/>
</dbReference>
<evidence type="ECO:0000313" key="6">
    <source>
        <dbReference type="Proteomes" id="UP000216947"/>
    </source>
</evidence>
<keyword evidence="5" id="KW-0255">Endonuclease</keyword>
<reference evidence="6" key="1">
    <citation type="submission" date="2017-05" db="EMBL/GenBank/DDBJ databases">
        <title>Complete and WGS of Bordetella genogroups.</title>
        <authorList>
            <person name="Spilker T."/>
            <person name="Lipuma J."/>
        </authorList>
    </citation>
    <scope>NUCLEOTIDE SEQUENCE [LARGE SCALE GENOMIC DNA]</scope>
    <source>
        <strain evidence="6">AU18089</strain>
    </source>
</reference>
<dbReference type="SUPFAM" id="SSF54060">
    <property type="entry name" value="His-Me finger endonucleases"/>
    <property type="match status" value="1"/>
</dbReference>
<dbReference type="PANTHER" id="PTHR33607:SF2">
    <property type="entry name" value="ENDONUCLEASE-1"/>
    <property type="match status" value="1"/>
</dbReference>
<dbReference type="InterPro" id="IPR007346">
    <property type="entry name" value="Endonuclease-I"/>
</dbReference>
<organism evidence="5 6">
    <name type="scientific">Bordetella genomosp. 7</name>
    <dbReference type="NCBI Taxonomy" id="1416805"/>
    <lineage>
        <taxon>Bacteria</taxon>
        <taxon>Pseudomonadati</taxon>
        <taxon>Pseudomonadota</taxon>
        <taxon>Betaproteobacteria</taxon>
        <taxon>Burkholderiales</taxon>
        <taxon>Alcaligenaceae</taxon>
        <taxon>Bordetella</taxon>
    </lineage>
</organism>
<evidence type="ECO:0000256" key="3">
    <source>
        <dbReference type="ARBA" id="ARBA00022801"/>
    </source>
</evidence>
<sequence>MKLAVLLFSATFAAFPPPTQAAAELVTRASATGHRDYQHAKQVLPRVHGSSGSTFYCGCPYRGKSIDLRACGYTIRKDASRARRVEWEHIVPAWAIGHQRQCWQRGGRKHCSATDAAFRKAEGDLHNLVPAIGELNNDRSNFRYTVWDNQPRMYGQCQMVVDFKGRRAQPPQRARGAIARATFYMVETYRLNLSAQERRLYCVWARTYPVTEQERVRDRKIQAIQGNSNRYVSDPGAIAAQCG</sequence>
<feature type="chain" id="PRO_5013238150" evidence="4">
    <location>
        <begin position="22"/>
        <end position="243"/>
    </location>
</feature>
<evidence type="ECO:0000256" key="1">
    <source>
        <dbReference type="ARBA" id="ARBA00006429"/>
    </source>
</evidence>
<dbReference type="Pfam" id="PF04231">
    <property type="entry name" value="Endonuclease_1"/>
    <property type="match status" value="1"/>
</dbReference>
<dbReference type="PANTHER" id="PTHR33607">
    <property type="entry name" value="ENDONUCLEASE-1"/>
    <property type="match status" value="1"/>
</dbReference>
<dbReference type="AlphaFoldDB" id="A0A261RJK2"/>
<accession>A0A261RJK2</accession>
<keyword evidence="3" id="KW-0378">Hydrolase</keyword>
<dbReference type="EMBL" id="NEVK01000003">
    <property type="protein sequence ID" value="OZI25209.1"/>
    <property type="molecule type" value="Genomic_DNA"/>
</dbReference>
<gene>
    <name evidence="5" type="ORF">CAL19_07020</name>
</gene>
<dbReference type="GO" id="GO:0004519">
    <property type="term" value="F:endonuclease activity"/>
    <property type="evidence" value="ECO:0007669"/>
    <property type="project" value="UniProtKB-KW"/>
</dbReference>
<dbReference type="GO" id="GO:0016787">
    <property type="term" value="F:hydrolase activity"/>
    <property type="evidence" value="ECO:0007669"/>
    <property type="project" value="UniProtKB-KW"/>
</dbReference>
<comment type="caution">
    <text evidence="5">The sequence shown here is derived from an EMBL/GenBank/DDBJ whole genome shotgun (WGS) entry which is preliminary data.</text>
</comment>
<dbReference type="RefSeq" id="WP_094796362.1">
    <property type="nucleotide sequence ID" value="NZ_NEVK01000003.1"/>
</dbReference>
<dbReference type="InterPro" id="IPR044925">
    <property type="entry name" value="His-Me_finger_sf"/>
</dbReference>
<keyword evidence="4" id="KW-0732">Signal</keyword>
<feature type="signal peptide" evidence="4">
    <location>
        <begin position="1"/>
        <end position="21"/>
    </location>
</feature>
<protein>
    <submittedName>
        <fullName evidence="5">Endonuclease</fullName>
    </submittedName>
</protein>
<keyword evidence="6" id="KW-1185">Reference proteome</keyword>
<comment type="similarity">
    <text evidence="1">Belongs to the EndA/NucM nuclease family.</text>
</comment>
<name>A0A261RJK2_9BORD</name>
<evidence type="ECO:0000256" key="2">
    <source>
        <dbReference type="ARBA" id="ARBA00022722"/>
    </source>
</evidence>
<keyword evidence="2" id="KW-0540">Nuclease</keyword>
<evidence type="ECO:0000313" key="5">
    <source>
        <dbReference type="EMBL" id="OZI25209.1"/>
    </source>
</evidence>
<evidence type="ECO:0000256" key="4">
    <source>
        <dbReference type="SAM" id="SignalP"/>
    </source>
</evidence>
<proteinExistence type="inferred from homology"/>